<dbReference type="Gene3D" id="1.10.10.60">
    <property type="entry name" value="Homeodomain-like"/>
    <property type="match status" value="2"/>
</dbReference>
<accession>A0ABD1XHP0</accession>
<dbReference type="EMBL" id="JBHFFA010000008">
    <property type="protein sequence ID" value="KAL2608482.1"/>
    <property type="molecule type" value="Genomic_DNA"/>
</dbReference>
<dbReference type="PROSITE" id="PS51294">
    <property type="entry name" value="HTH_MYB"/>
    <property type="match status" value="2"/>
</dbReference>
<evidence type="ECO:0000259" key="2">
    <source>
        <dbReference type="PROSITE" id="PS51294"/>
    </source>
</evidence>
<dbReference type="AlphaFoldDB" id="A0ABD1XHP0"/>
<dbReference type="SMART" id="SM00717">
    <property type="entry name" value="SANT"/>
    <property type="match status" value="2"/>
</dbReference>
<dbReference type="PROSITE" id="PS50090">
    <property type="entry name" value="MYB_LIKE"/>
    <property type="match status" value="2"/>
</dbReference>
<keyword evidence="4" id="KW-1185">Reference proteome</keyword>
<comment type="caution">
    <text evidence="3">The sequence shown here is derived from an EMBL/GenBank/DDBJ whole genome shotgun (WGS) entry which is preliminary data.</text>
</comment>
<sequence>MFTQSVSSNSTIIYGPTVGSNTLGPPATQGVLQDISNTYWAHPPGGVVVQDNHVNVNENELWALPLQTKGFSANHSMDTVSDGPWMNENESWQFLRPPQHPVALSSNSQNNHGMNENRFWINEIGSLSFRPLQIPVGLPLSPSGDICFGDMGLPTNSPMEFSTTLNTLQGNRQNDVTRACSTPFHQPKELLFEAHGHENYIQSTGQNFREIGFSSFNTREPRLLGKTAIGSSSSSAQKPSPDIRITSYYNQLNVTAGETGNLSEDEKIIELVGWFGDTSRRRWTAIAQYIPGRNGKQCRERWVNHLDPAIRKDPWTQEEDFMVHLAHEKLGNSWAEISKLLPGRQVTFVEPSPCIVPCVPGRAIQSQNSIKNRWNTTIKKKLKEIEASSTAWYAKHATQVQVLVQQAVLEMADEPTQVIAHELRDELPTEKYAHA</sequence>
<dbReference type="InterPro" id="IPR017930">
    <property type="entry name" value="Myb_dom"/>
</dbReference>
<dbReference type="PANTHER" id="PTHR45614">
    <property type="entry name" value="MYB PROTEIN-RELATED"/>
    <property type="match status" value="1"/>
</dbReference>
<evidence type="ECO:0000259" key="1">
    <source>
        <dbReference type="PROSITE" id="PS50090"/>
    </source>
</evidence>
<organism evidence="3 4">
    <name type="scientific">Riccia fluitans</name>
    <dbReference type="NCBI Taxonomy" id="41844"/>
    <lineage>
        <taxon>Eukaryota</taxon>
        <taxon>Viridiplantae</taxon>
        <taxon>Streptophyta</taxon>
        <taxon>Embryophyta</taxon>
        <taxon>Marchantiophyta</taxon>
        <taxon>Marchantiopsida</taxon>
        <taxon>Marchantiidae</taxon>
        <taxon>Marchantiales</taxon>
        <taxon>Ricciaceae</taxon>
        <taxon>Riccia</taxon>
    </lineage>
</organism>
<dbReference type="PANTHER" id="PTHR45614:SF232">
    <property type="entry name" value="TRANSCRIPTION FACTOR MYB3R-2"/>
    <property type="match status" value="1"/>
</dbReference>
<reference evidence="3 4" key="1">
    <citation type="submission" date="2024-09" db="EMBL/GenBank/DDBJ databases">
        <title>Chromosome-scale assembly of Riccia fluitans.</title>
        <authorList>
            <person name="Paukszto L."/>
            <person name="Sawicki J."/>
            <person name="Karawczyk K."/>
            <person name="Piernik-Szablinska J."/>
            <person name="Szczecinska M."/>
            <person name="Mazdziarz M."/>
        </authorList>
    </citation>
    <scope>NUCLEOTIDE SEQUENCE [LARGE SCALE GENOMIC DNA]</scope>
    <source>
        <strain evidence="3">Rf_01</strain>
        <tissue evidence="3">Aerial parts of the thallus</tissue>
    </source>
</reference>
<gene>
    <name evidence="3" type="ORF">R1flu_027055</name>
</gene>
<feature type="domain" description="Myb-like" evidence="1">
    <location>
        <begin position="263"/>
        <end position="306"/>
    </location>
</feature>
<evidence type="ECO:0000313" key="4">
    <source>
        <dbReference type="Proteomes" id="UP001605036"/>
    </source>
</evidence>
<proteinExistence type="predicted"/>
<feature type="domain" description="HTH myb-type" evidence="2">
    <location>
        <begin position="264"/>
        <end position="310"/>
    </location>
</feature>
<dbReference type="Proteomes" id="UP001605036">
    <property type="component" value="Unassembled WGS sequence"/>
</dbReference>
<feature type="domain" description="HTH myb-type" evidence="2">
    <location>
        <begin position="311"/>
        <end position="382"/>
    </location>
</feature>
<dbReference type="CDD" id="cd00167">
    <property type="entry name" value="SANT"/>
    <property type="match status" value="2"/>
</dbReference>
<dbReference type="Pfam" id="PF13921">
    <property type="entry name" value="Myb_DNA-bind_6"/>
    <property type="match status" value="1"/>
</dbReference>
<dbReference type="InterPro" id="IPR009057">
    <property type="entry name" value="Homeodomain-like_sf"/>
</dbReference>
<dbReference type="InterPro" id="IPR050560">
    <property type="entry name" value="MYB_TF"/>
</dbReference>
<protein>
    <submittedName>
        <fullName evidence="3">Uncharacterized protein</fullName>
    </submittedName>
</protein>
<name>A0ABD1XHP0_9MARC</name>
<feature type="domain" description="Myb-like" evidence="1">
    <location>
        <begin position="307"/>
        <end position="378"/>
    </location>
</feature>
<evidence type="ECO:0000313" key="3">
    <source>
        <dbReference type="EMBL" id="KAL2608482.1"/>
    </source>
</evidence>
<dbReference type="SUPFAM" id="SSF46689">
    <property type="entry name" value="Homeodomain-like"/>
    <property type="match status" value="1"/>
</dbReference>
<dbReference type="InterPro" id="IPR001005">
    <property type="entry name" value="SANT/Myb"/>
</dbReference>